<evidence type="ECO:0000313" key="2">
    <source>
        <dbReference type="Proteomes" id="UP001318040"/>
    </source>
</evidence>
<organism evidence="2 3">
    <name type="scientific">Petromyzon marinus</name>
    <name type="common">Sea lamprey</name>
    <dbReference type="NCBI Taxonomy" id="7757"/>
    <lineage>
        <taxon>Eukaryota</taxon>
        <taxon>Metazoa</taxon>
        <taxon>Chordata</taxon>
        <taxon>Craniata</taxon>
        <taxon>Vertebrata</taxon>
        <taxon>Cyclostomata</taxon>
        <taxon>Hyperoartia</taxon>
        <taxon>Petromyzontiformes</taxon>
        <taxon>Petromyzontidae</taxon>
        <taxon>Petromyzon</taxon>
    </lineage>
</organism>
<accession>A0AAJ7XIM3</accession>
<evidence type="ECO:0000313" key="3">
    <source>
        <dbReference type="RefSeq" id="XP_032835537.1"/>
    </source>
</evidence>
<dbReference type="InterPro" id="IPR052658">
    <property type="entry name" value="TPR-containing"/>
</dbReference>
<dbReference type="Proteomes" id="UP001318040">
    <property type="component" value="Chromosome 75"/>
</dbReference>
<dbReference type="PANTHER" id="PTHR15544">
    <property type="entry name" value="OSMOSIS RESPONSIVE FACTOR"/>
    <property type="match status" value="1"/>
</dbReference>
<dbReference type="PANTHER" id="PTHR15544:SF0">
    <property type="entry name" value="TETRATRICOPEPTIDE REPEAT PROTEIN 33"/>
    <property type="match status" value="1"/>
</dbReference>
<dbReference type="Gene3D" id="1.25.40.10">
    <property type="entry name" value="Tetratricopeptide repeat domain"/>
    <property type="match status" value="1"/>
</dbReference>
<protein>
    <submittedName>
        <fullName evidence="3">Tetratricopeptide repeat protein 33 isoform X1</fullName>
    </submittedName>
</protein>
<dbReference type="AlphaFoldDB" id="A0AAJ7XIM3"/>
<evidence type="ECO:0000256" key="1">
    <source>
        <dbReference type="SAM" id="MobiDB-lite"/>
    </source>
</evidence>
<dbReference type="CTD" id="23548"/>
<dbReference type="RefSeq" id="XP_032835537.1">
    <property type="nucleotide sequence ID" value="XM_032979646.1"/>
</dbReference>
<dbReference type="SUPFAM" id="SSF48452">
    <property type="entry name" value="TPR-like"/>
    <property type="match status" value="1"/>
</dbReference>
<dbReference type="KEGG" id="pmrn:116957475"/>
<sequence length="273" mass="29564">MYSTRTRTVHARTVPGEHPKPVVGLTWVDSASNECAVRGAHWTSSIGAGRPHWAPTGTLGFVGSGGEAMTSFGWVKRSGSVLKPRVSLGEDDDDDDSGGGGEVTLPIDKKRKHSQDGSGDGGGLGSDGDDGTSVTLRCCELRDEGARLAESGSLREALRLWDTAIAMTTNDAKIHEMKAQVLMELGEWFRAVQSAHRSISMCACWAPAWLTLARAQLNLGEPAMAVRSFSVGLHLEPWESEPIMAELRWAQQLQEQLQQQPPHTHLPQSLQPH</sequence>
<dbReference type="InterPro" id="IPR011990">
    <property type="entry name" value="TPR-like_helical_dom_sf"/>
</dbReference>
<gene>
    <name evidence="3" type="primary">TTC33</name>
</gene>
<reference evidence="3" key="1">
    <citation type="submission" date="2025-08" db="UniProtKB">
        <authorList>
            <consortium name="RefSeq"/>
        </authorList>
    </citation>
    <scope>IDENTIFICATION</scope>
    <source>
        <tissue evidence="3">Sperm</tissue>
    </source>
</reference>
<keyword evidence="2" id="KW-1185">Reference proteome</keyword>
<proteinExistence type="predicted"/>
<name>A0AAJ7XIM3_PETMA</name>
<feature type="region of interest" description="Disordered" evidence="1">
    <location>
        <begin position="85"/>
        <end position="129"/>
    </location>
</feature>